<keyword evidence="6 8" id="KW-0472">Membrane</keyword>
<comment type="subcellular location">
    <subcellularLocation>
        <location evidence="1">Membrane</location>
        <topology evidence="1">Multi-pass membrane protein</topology>
    </subcellularLocation>
</comment>
<feature type="region of interest" description="Disordered" evidence="7">
    <location>
        <begin position="488"/>
        <end position="515"/>
    </location>
</feature>
<feature type="transmembrane region" description="Helical" evidence="8">
    <location>
        <begin position="50"/>
        <end position="74"/>
    </location>
</feature>
<dbReference type="InterPro" id="IPR036259">
    <property type="entry name" value="MFS_trans_sf"/>
</dbReference>
<name>A0A8S3Z321_9EUPU</name>
<dbReference type="GO" id="GO:0022857">
    <property type="term" value="F:transmembrane transporter activity"/>
    <property type="evidence" value="ECO:0007669"/>
    <property type="project" value="InterPro"/>
</dbReference>
<evidence type="ECO:0000256" key="7">
    <source>
        <dbReference type="SAM" id="MobiDB-lite"/>
    </source>
</evidence>
<proteinExistence type="inferred from homology"/>
<keyword evidence="3" id="KW-0813">Transport</keyword>
<feature type="transmembrane region" description="Helical" evidence="8">
    <location>
        <begin position="201"/>
        <end position="222"/>
    </location>
</feature>
<evidence type="ECO:0000313" key="11">
    <source>
        <dbReference type="Proteomes" id="UP000678393"/>
    </source>
</evidence>
<dbReference type="OrthoDB" id="4139357at2759"/>
<dbReference type="PANTHER" id="PTHR23511">
    <property type="entry name" value="SYNAPTIC VESICLE GLYCOPROTEIN 2"/>
    <property type="match status" value="1"/>
</dbReference>
<accession>A0A8S3Z321</accession>
<gene>
    <name evidence="10" type="ORF">CUNI_LOCUS9077</name>
</gene>
<dbReference type="Pfam" id="PF00083">
    <property type="entry name" value="Sugar_tr"/>
    <property type="match status" value="1"/>
</dbReference>
<dbReference type="PROSITE" id="PS50850">
    <property type="entry name" value="MFS"/>
    <property type="match status" value="1"/>
</dbReference>
<dbReference type="GO" id="GO:0016020">
    <property type="term" value="C:membrane"/>
    <property type="evidence" value="ECO:0007669"/>
    <property type="project" value="UniProtKB-SubCell"/>
</dbReference>
<dbReference type="EMBL" id="CAJHNH020001546">
    <property type="protein sequence ID" value="CAG5123519.1"/>
    <property type="molecule type" value="Genomic_DNA"/>
</dbReference>
<dbReference type="AlphaFoldDB" id="A0A8S3Z321"/>
<feature type="transmembrane region" description="Helical" evidence="8">
    <location>
        <begin position="282"/>
        <end position="301"/>
    </location>
</feature>
<feature type="transmembrane region" description="Helical" evidence="8">
    <location>
        <begin position="139"/>
        <end position="162"/>
    </location>
</feature>
<evidence type="ECO:0000259" key="9">
    <source>
        <dbReference type="PROSITE" id="PS50850"/>
    </source>
</evidence>
<comment type="similarity">
    <text evidence="2">Belongs to the major facilitator superfamily.</text>
</comment>
<evidence type="ECO:0000256" key="4">
    <source>
        <dbReference type="ARBA" id="ARBA00022692"/>
    </source>
</evidence>
<keyword evidence="4 8" id="KW-0812">Transmembrane</keyword>
<feature type="transmembrane region" description="Helical" evidence="8">
    <location>
        <begin position="445"/>
        <end position="464"/>
    </location>
</feature>
<reference evidence="10" key="1">
    <citation type="submission" date="2021-04" db="EMBL/GenBank/DDBJ databases">
        <authorList>
            <consortium name="Molecular Ecology Group"/>
        </authorList>
    </citation>
    <scope>NUCLEOTIDE SEQUENCE</scope>
</reference>
<dbReference type="PANTHER" id="PTHR23511:SF45">
    <property type="entry name" value="SVOP LIKE"/>
    <property type="match status" value="1"/>
</dbReference>
<evidence type="ECO:0000256" key="3">
    <source>
        <dbReference type="ARBA" id="ARBA00022448"/>
    </source>
</evidence>
<evidence type="ECO:0000256" key="6">
    <source>
        <dbReference type="ARBA" id="ARBA00023136"/>
    </source>
</evidence>
<dbReference type="InterPro" id="IPR005828">
    <property type="entry name" value="MFS_sugar_transport-like"/>
</dbReference>
<feature type="transmembrane region" description="Helical" evidence="8">
    <location>
        <begin position="115"/>
        <end position="133"/>
    </location>
</feature>
<feature type="region of interest" description="Disordered" evidence="7">
    <location>
        <begin position="1"/>
        <end position="23"/>
    </location>
</feature>
<dbReference type="InterPro" id="IPR020846">
    <property type="entry name" value="MFS_dom"/>
</dbReference>
<feature type="transmembrane region" description="Helical" evidence="8">
    <location>
        <begin position="86"/>
        <end position="108"/>
    </location>
</feature>
<keyword evidence="5 8" id="KW-1133">Transmembrane helix</keyword>
<dbReference type="Proteomes" id="UP000678393">
    <property type="component" value="Unassembled WGS sequence"/>
</dbReference>
<evidence type="ECO:0000313" key="10">
    <source>
        <dbReference type="EMBL" id="CAG5123519.1"/>
    </source>
</evidence>
<evidence type="ECO:0000256" key="2">
    <source>
        <dbReference type="ARBA" id="ARBA00008335"/>
    </source>
</evidence>
<evidence type="ECO:0000256" key="8">
    <source>
        <dbReference type="SAM" id="Phobius"/>
    </source>
</evidence>
<feature type="domain" description="Major facilitator superfamily (MFS) profile" evidence="9">
    <location>
        <begin position="47"/>
        <end position="467"/>
    </location>
</feature>
<protein>
    <recommendedName>
        <fullName evidence="9">Major facilitator superfamily (MFS) profile domain-containing protein</fullName>
    </recommendedName>
</protein>
<dbReference type="Gene3D" id="1.20.1250.20">
    <property type="entry name" value="MFS general substrate transporter like domains"/>
    <property type="match status" value="1"/>
</dbReference>
<keyword evidence="11" id="KW-1185">Reference proteome</keyword>
<evidence type="ECO:0000256" key="5">
    <source>
        <dbReference type="ARBA" id="ARBA00022989"/>
    </source>
</evidence>
<dbReference type="SUPFAM" id="SSF103473">
    <property type="entry name" value="MFS general substrate transporter"/>
    <property type="match status" value="1"/>
</dbReference>
<feature type="transmembrane region" description="Helical" evidence="8">
    <location>
        <begin position="330"/>
        <end position="347"/>
    </location>
</feature>
<sequence>MQYVVPSPRRRATENGVQGDANAAEPKQDKVYTVEEAIESIGLGWFQVKIFLVGKMITAADAMEMMMLAVLSPLVRCEWQLEDYQVAFITTAVFIGMGISAPLLGMLGDRFGRKVILVMVTMCVGYFGILTTFSPTYGWMLVLRGLVGVGMGGSPQGFSLNAEYIPSKYRAKMLLFGTIFWTLGSVFEIGLAMIVVPSLGWRWLLAFTALPVLVACFGLIFIPESARFLTAAGYVDDAYKILAQAARTNKSTLPEGRLVMSPDISLGRPRDLLSREYLRSTLQLWVLWFGIAFTYYGMVLASSEVLRVRNEEKTSHCKCAYLTTEDYTTMLLSSLGELLSIPINFFLIDRIGRLKSGALCYFGTGIFFILIQLKVNLSVLTVFMFFVRAFSSASFSFVYIYSSELYPTSVRTLGMGTASAMARVGAMITPFVAQVLLSHSVITATWVYGILCLICGINCIFLPIETHGRALPQSVSYEYNHHTMELKESSPTALESDVSDQDGRPSVVSETIGRK</sequence>
<comment type="caution">
    <text evidence="10">The sequence shown here is derived from an EMBL/GenBank/DDBJ whole genome shotgun (WGS) entry which is preliminary data.</text>
</comment>
<evidence type="ECO:0000256" key="1">
    <source>
        <dbReference type="ARBA" id="ARBA00004141"/>
    </source>
</evidence>
<organism evidence="10 11">
    <name type="scientific">Candidula unifasciata</name>
    <dbReference type="NCBI Taxonomy" id="100452"/>
    <lineage>
        <taxon>Eukaryota</taxon>
        <taxon>Metazoa</taxon>
        <taxon>Spiralia</taxon>
        <taxon>Lophotrochozoa</taxon>
        <taxon>Mollusca</taxon>
        <taxon>Gastropoda</taxon>
        <taxon>Heterobranchia</taxon>
        <taxon>Euthyneura</taxon>
        <taxon>Panpulmonata</taxon>
        <taxon>Eupulmonata</taxon>
        <taxon>Stylommatophora</taxon>
        <taxon>Helicina</taxon>
        <taxon>Helicoidea</taxon>
        <taxon>Geomitridae</taxon>
        <taxon>Candidula</taxon>
    </lineage>
</organism>
<feature type="transmembrane region" description="Helical" evidence="8">
    <location>
        <begin position="174"/>
        <end position="195"/>
    </location>
</feature>